<evidence type="ECO:0000313" key="2">
    <source>
        <dbReference type="EMBL" id="AJR18503.1"/>
    </source>
</evidence>
<protein>
    <submittedName>
        <fullName evidence="2">Uncharacterized protein</fullName>
    </submittedName>
</protein>
<organism evidence="2 3">
    <name type="scientific">Nocardioides simplex</name>
    <name type="common">Arthrobacter simplex</name>
    <dbReference type="NCBI Taxonomy" id="2045"/>
    <lineage>
        <taxon>Bacteria</taxon>
        <taxon>Bacillati</taxon>
        <taxon>Actinomycetota</taxon>
        <taxon>Actinomycetes</taxon>
        <taxon>Propionibacteriales</taxon>
        <taxon>Nocardioidaceae</taxon>
        <taxon>Pimelobacter</taxon>
    </lineage>
</organism>
<sequence length="43" mass="4711">MARSSLLRPTVAAAPGPREGRRSRAGRRAVPTRSGRSRLPWGR</sequence>
<name>A0A0C5WYV8_NOCSI</name>
<reference evidence="2 3" key="1">
    <citation type="journal article" date="2015" name="Genome Announc.">
        <title>Complete Genome Sequence of Steroid-Transforming Nocardioides simplex VKM Ac-2033D.</title>
        <authorList>
            <person name="Shtratnikova V.Y."/>
            <person name="Schelkunov M.I."/>
            <person name="Pekov Y.A."/>
            <person name="Fokina V.V."/>
            <person name="Logacheva M.D."/>
            <person name="Sokolov S.L."/>
            <person name="Bragin E.Y."/>
            <person name="Ashapkin V.V."/>
            <person name="Donova M.V."/>
        </authorList>
    </citation>
    <scope>NUCLEOTIDE SEQUENCE [LARGE SCALE GENOMIC DNA]</scope>
    <source>
        <strain evidence="2 3">VKM Ac-2033D</strain>
    </source>
</reference>
<accession>A0A0C5WYV8</accession>
<feature type="region of interest" description="Disordered" evidence="1">
    <location>
        <begin position="1"/>
        <end position="43"/>
    </location>
</feature>
<dbReference type="EMBL" id="CP009896">
    <property type="protein sequence ID" value="AJR18503.1"/>
    <property type="molecule type" value="Genomic_DNA"/>
</dbReference>
<dbReference type="KEGG" id="psim:KR76_00112"/>
<dbReference type="Proteomes" id="UP000030300">
    <property type="component" value="Chromosome"/>
</dbReference>
<proteinExistence type="predicted"/>
<evidence type="ECO:0000256" key="1">
    <source>
        <dbReference type="SAM" id="MobiDB-lite"/>
    </source>
</evidence>
<gene>
    <name evidence="2" type="ORF">KR76_00112</name>
</gene>
<evidence type="ECO:0000313" key="3">
    <source>
        <dbReference type="Proteomes" id="UP000030300"/>
    </source>
</evidence>
<keyword evidence="3" id="KW-1185">Reference proteome</keyword>
<dbReference type="AlphaFoldDB" id="A0A0C5WYV8"/>
<dbReference type="HOGENOM" id="CLU_3236706_0_0_11"/>